<comment type="caution">
    <text evidence="1">The sequence shown here is derived from an EMBL/GenBank/DDBJ whole genome shotgun (WGS) entry which is preliminary data.</text>
</comment>
<keyword evidence="2" id="KW-1185">Reference proteome</keyword>
<evidence type="ECO:0000313" key="1">
    <source>
        <dbReference type="EMBL" id="KAL3098166.1"/>
    </source>
</evidence>
<name>A0ABD2K5J7_HETSC</name>
<protein>
    <submittedName>
        <fullName evidence="1">Uncharacterized protein</fullName>
    </submittedName>
</protein>
<gene>
    <name evidence="1" type="ORF">niasHS_002002</name>
</gene>
<proteinExistence type="predicted"/>
<sequence>MKVIETLRFMIFRRLRSKPEAKDLLTNVHNRLQQVVPIDTGAPIDDTYDNFLDERAPVKNRSYDHTIRRQSSNYKAEKRRIEENCKRTIASMRYIICRQMKNPTEAKNLLSSVSEYLQQNHNFGPTSPLQQLQWNTCEGLSRQCAT</sequence>
<accession>A0ABD2K5J7</accession>
<dbReference type="AlphaFoldDB" id="A0ABD2K5J7"/>
<reference evidence="1 2" key="1">
    <citation type="submission" date="2024-10" db="EMBL/GenBank/DDBJ databases">
        <authorList>
            <person name="Kim D."/>
        </authorList>
    </citation>
    <scope>NUCLEOTIDE SEQUENCE [LARGE SCALE GENOMIC DNA]</scope>
    <source>
        <strain evidence="1">Taebaek</strain>
    </source>
</reference>
<dbReference type="EMBL" id="JBICCN010000051">
    <property type="protein sequence ID" value="KAL3098166.1"/>
    <property type="molecule type" value="Genomic_DNA"/>
</dbReference>
<evidence type="ECO:0000313" key="2">
    <source>
        <dbReference type="Proteomes" id="UP001620645"/>
    </source>
</evidence>
<dbReference type="Proteomes" id="UP001620645">
    <property type="component" value="Unassembled WGS sequence"/>
</dbReference>
<organism evidence="1 2">
    <name type="scientific">Heterodera schachtii</name>
    <name type="common">Sugarbeet cyst nematode worm</name>
    <name type="synonym">Tylenchus schachtii</name>
    <dbReference type="NCBI Taxonomy" id="97005"/>
    <lineage>
        <taxon>Eukaryota</taxon>
        <taxon>Metazoa</taxon>
        <taxon>Ecdysozoa</taxon>
        <taxon>Nematoda</taxon>
        <taxon>Chromadorea</taxon>
        <taxon>Rhabditida</taxon>
        <taxon>Tylenchina</taxon>
        <taxon>Tylenchomorpha</taxon>
        <taxon>Tylenchoidea</taxon>
        <taxon>Heteroderidae</taxon>
        <taxon>Heteroderinae</taxon>
        <taxon>Heterodera</taxon>
    </lineage>
</organism>